<dbReference type="InterPro" id="IPR027417">
    <property type="entry name" value="P-loop_NTPase"/>
</dbReference>
<name>A0AAW1T2Q4_9CHLO</name>
<dbReference type="PANTHER" id="PTHR32114">
    <property type="entry name" value="ABC TRANSPORTER ABCH.3"/>
    <property type="match status" value="1"/>
</dbReference>
<dbReference type="Gene3D" id="3.40.50.300">
    <property type="entry name" value="P-loop containing nucleotide triphosphate hydrolases"/>
    <property type="match status" value="1"/>
</dbReference>
<keyword evidence="1" id="KW-0175">Coiled coil</keyword>
<sequence length="449" mass="49892">MRQLQHARNLEQSKLDEVFHLEQQLSLTKGSAQVHEQQMMAYQHLHTHHGEAVGDPSGGQAVTPVCDRCLQPIDSMIYNQNLERLQAECTAAHHAKQQEEARVTEARRLMGGLRGQREAEATHLEQLQAEQLQMRAQAQQLVDQKHDARRYAQLQQSRVQEERQHLRWRVECVTAEAREVIEAEAADAVASADPRSDLEIPQEVSRAANLLSELIREARPALAHHQRLQSNLTSHQAQKNEHKGEAGRMQAMQRQEEALRASAAEAQQAAATEAAWLAELDAAFSRTGIQSFAIEGVLGELQVVTSRYLEQLSTGMVLKLSATRPSSGQSSAVERISKAVQVRTAKGETRERTVRQLSGGERRRVGLALALGFSELIAARSRLRTNLIVLDEVLQHLDEEGNARVCSLLRGMHQDTVLIVGQADSYVAQAFDAVDVVVKQNGQSHLLLA</sequence>
<feature type="coiled-coil region" evidence="1">
    <location>
        <begin position="225"/>
        <end position="272"/>
    </location>
</feature>
<proteinExistence type="predicted"/>
<dbReference type="AlphaFoldDB" id="A0AAW1T2Q4"/>
<keyword evidence="3" id="KW-1185">Reference proteome</keyword>
<protein>
    <recommendedName>
        <fullName evidence="4">RecF/RecN/SMC N-terminal domain-containing protein</fullName>
    </recommendedName>
</protein>
<evidence type="ECO:0000256" key="1">
    <source>
        <dbReference type="SAM" id="Coils"/>
    </source>
</evidence>
<accession>A0AAW1T2Q4</accession>
<evidence type="ECO:0000313" key="3">
    <source>
        <dbReference type="Proteomes" id="UP001485043"/>
    </source>
</evidence>
<gene>
    <name evidence="2" type="ORF">WJX84_009464</name>
</gene>
<dbReference type="EMBL" id="JALJOV010000500">
    <property type="protein sequence ID" value="KAK9863227.1"/>
    <property type="molecule type" value="Genomic_DNA"/>
</dbReference>
<dbReference type="CDD" id="cd00267">
    <property type="entry name" value="ABC_ATPase"/>
    <property type="match status" value="1"/>
</dbReference>
<feature type="coiled-coil region" evidence="1">
    <location>
        <begin position="82"/>
        <end position="144"/>
    </location>
</feature>
<dbReference type="Pfam" id="PF13558">
    <property type="entry name" value="SbcC_Walker_B"/>
    <property type="match status" value="1"/>
</dbReference>
<dbReference type="PANTHER" id="PTHR32114:SF2">
    <property type="entry name" value="ABC TRANSPORTER ABCH.3"/>
    <property type="match status" value="1"/>
</dbReference>
<reference evidence="2 3" key="1">
    <citation type="journal article" date="2024" name="Nat. Commun.">
        <title>Phylogenomics reveals the evolutionary origins of lichenization in chlorophyte algae.</title>
        <authorList>
            <person name="Puginier C."/>
            <person name="Libourel C."/>
            <person name="Otte J."/>
            <person name="Skaloud P."/>
            <person name="Haon M."/>
            <person name="Grisel S."/>
            <person name="Petersen M."/>
            <person name="Berrin J.G."/>
            <person name="Delaux P.M."/>
            <person name="Dal Grande F."/>
            <person name="Keller J."/>
        </authorList>
    </citation>
    <scope>NUCLEOTIDE SEQUENCE [LARGE SCALE GENOMIC DNA]</scope>
    <source>
        <strain evidence="2 3">SAG 2523</strain>
    </source>
</reference>
<evidence type="ECO:0008006" key="4">
    <source>
        <dbReference type="Google" id="ProtNLM"/>
    </source>
</evidence>
<evidence type="ECO:0000313" key="2">
    <source>
        <dbReference type="EMBL" id="KAK9863227.1"/>
    </source>
</evidence>
<comment type="caution">
    <text evidence="2">The sequence shown here is derived from an EMBL/GenBank/DDBJ whole genome shotgun (WGS) entry which is preliminary data.</text>
</comment>
<organism evidence="2 3">
    <name type="scientific">Apatococcus fuscideae</name>
    <dbReference type="NCBI Taxonomy" id="2026836"/>
    <lineage>
        <taxon>Eukaryota</taxon>
        <taxon>Viridiplantae</taxon>
        <taxon>Chlorophyta</taxon>
        <taxon>core chlorophytes</taxon>
        <taxon>Trebouxiophyceae</taxon>
        <taxon>Chlorellales</taxon>
        <taxon>Chlorellaceae</taxon>
        <taxon>Apatococcus</taxon>
    </lineage>
</organism>
<dbReference type="SUPFAM" id="SSF52540">
    <property type="entry name" value="P-loop containing nucleoside triphosphate hydrolases"/>
    <property type="match status" value="1"/>
</dbReference>
<dbReference type="Proteomes" id="UP001485043">
    <property type="component" value="Unassembled WGS sequence"/>
</dbReference>